<evidence type="ECO:0000256" key="3">
    <source>
        <dbReference type="ARBA" id="ARBA00022692"/>
    </source>
</evidence>
<evidence type="ECO:0000256" key="5">
    <source>
        <dbReference type="ARBA" id="ARBA00023136"/>
    </source>
</evidence>
<evidence type="ECO:0000256" key="7">
    <source>
        <dbReference type="SAM" id="Phobius"/>
    </source>
</evidence>
<name>A0A0F9ZU05_9BACT</name>
<feature type="domain" description="MacB-like periplasmic core" evidence="9">
    <location>
        <begin position="22"/>
        <end position="246"/>
    </location>
</feature>
<keyword evidence="4 7" id="KW-1133">Transmembrane helix</keyword>
<dbReference type="AlphaFoldDB" id="A0A0F9ZU05"/>
<dbReference type="Pfam" id="PF12704">
    <property type="entry name" value="MacB_PCD"/>
    <property type="match status" value="1"/>
</dbReference>
<dbReference type="Pfam" id="PF02687">
    <property type="entry name" value="FtsX"/>
    <property type="match status" value="1"/>
</dbReference>
<sequence>MKQFRNLLKSSFDDFKRNKVRTFLTSLGIMVGVMSVVLLIALGLGLKNYIEEQFESLGANLLIIFPGSVFSEDSGAGGNFGAGFAGGASFDEKDVKTLRKVPDVSYVVPLFTKSLALSSGKEKKLGYVLGTTDEAFEVMNIEIEEGREFTKADVLGKTKKGVLGFSMAEKLFIDPTFAVGKTVKANDVRFNIIGVAKKKGDRQMDDGLFVPYSATFGSLNPDKTFFTIYIGASNEDTIATVKVSVKEALLKRYEEDDFSVTEQSQILSSVNQIFGIINSILVAIGSISLFVGGIGIMNIMYATVTERTKEIGIRRAIGATEKDILTQFLTESIVLSLLGGIAGLLISAVIVWIIRFFFPASLNLVAVLVALGVSSAIGIIFGVFPARRAAKLSPIDAIRYE</sequence>
<dbReference type="PANTHER" id="PTHR30572:SF4">
    <property type="entry name" value="ABC TRANSPORTER PERMEASE YTRF"/>
    <property type="match status" value="1"/>
</dbReference>
<accession>A0A0F9ZU05</accession>
<comment type="caution">
    <text evidence="10">The sequence shown here is derived from an EMBL/GenBank/DDBJ whole genome shotgun (WGS) entry which is preliminary data.</text>
</comment>
<feature type="domain" description="ABC3 transporter permease C-terminal" evidence="8">
    <location>
        <begin position="284"/>
        <end position="394"/>
    </location>
</feature>
<dbReference type="PANTHER" id="PTHR30572">
    <property type="entry name" value="MEMBRANE COMPONENT OF TRANSPORTER-RELATED"/>
    <property type="match status" value="1"/>
</dbReference>
<gene>
    <name evidence="10" type="ORF">UR38_C0003G0134</name>
</gene>
<dbReference type="InterPro" id="IPR025857">
    <property type="entry name" value="MacB_PCD"/>
</dbReference>
<feature type="transmembrane region" description="Helical" evidence="7">
    <location>
        <begin position="333"/>
        <end position="358"/>
    </location>
</feature>
<feature type="transmembrane region" description="Helical" evidence="7">
    <location>
        <begin position="273"/>
        <end position="301"/>
    </location>
</feature>
<feature type="transmembrane region" description="Helical" evidence="7">
    <location>
        <begin position="364"/>
        <end position="384"/>
    </location>
</feature>
<dbReference type="GO" id="GO:0022857">
    <property type="term" value="F:transmembrane transporter activity"/>
    <property type="evidence" value="ECO:0007669"/>
    <property type="project" value="TreeGrafter"/>
</dbReference>
<comment type="subcellular location">
    <subcellularLocation>
        <location evidence="1">Cell membrane</location>
        <topology evidence="1">Multi-pass membrane protein</topology>
    </subcellularLocation>
</comment>
<keyword evidence="3 7" id="KW-0812">Transmembrane</keyword>
<protein>
    <submittedName>
        <fullName evidence="10">ABC transporter, permease protein</fullName>
    </submittedName>
</protein>
<evidence type="ECO:0000256" key="2">
    <source>
        <dbReference type="ARBA" id="ARBA00022475"/>
    </source>
</evidence>
<keyword evidence="5 7" id="KW-0472">Membrane</keyword>
<organism evidence="10 11">
    <name type="scientific">Candidatus Woesebacteria bacterium GW2011_GWA2_33_28</name>
    <dbReference type="NCBI Taxonomy" id="1618561"/>
    <lineage>
        <taxon>Bacteria</taxon>
        <taxon>Candidatus Woeseibacteriota</taxon>
    </lineage>
</organism>
<reference evidence="10 11" key="1">
    <citation type="journal article" date="2015" name="Nature">
        <title>rRNA introns, odd ribosomes, and small enigmatic genomes across a large radiation of phyla.</title>
        <authorList>
            <person name="Brown C.T."/>
            <person name="Hug L.A."/>
            <person name="Thomas B.C."/>
            <person name="Sharon I."/>
            <person name="Castelle C.J."/>
            <person name="Singh A."/>
            <person name="Wilkins M.J."/>
            <person name="Williams K.H."/>
            <person name="Banfield J.F."/>
        </authorList>
    </citation>
    <scope>NUCLEOTIDE SEQUENCE [LARGE SCALE GENOMIC DNA]</scope>
</reference>
<dbReference type="InterPro" id="IPR003838">
    <property type="entry name" value="ABC3_permease_C"/>
</dbReference>
<keyword evidence="2" id="KW-1003">Cell membrane</keyword>
<evidence type="ECO:0000259" key="9">
    <source>
        <dbReference type="Pfam" id="PF12704"/>
    </source>
</evidence>
<dbReference type="Proteomes" id="UP000033995">
    <property type="component" value="Unassembled WGS sequence"/>
</dbReference>
<evidence type="ECO:0000256" key="6">
    <source>
        <dbReference type="ARBA" id="ARBA00038076"/>
    </source>
</evidence>
<evidence type="ECO:0000256" key="4">
    <source>
        <dbReference type="ARBA" id="ARBA00022989"/>
    </source>
</evidence>
<evidence type="ECO:0000256" key="1">
    <source>
        <dbReference type="ARBA" id="ARBA00004651"/>
    </source>
</evidence>
<dbReference type="GO" id="GO:0005886">
    <property type="term" value="C:plasma membrane"/>
    <property type="evidence" value="ECO:0007669"/>
    <property type="project" value="UniProtKB-SubCell"/>
</dbReference>
<evidence type="ECO:0000313" key="10">
    <source>
        <dbReference type="EMBL" id="KKP47729.1"/>
    </source>
</evidence>
<proteinExistence type="inferred from homology"/>
<comment type="similarity">
    <text evidence="6">Belongs to the ABC-4 integral membrane protein family.</text>
</comment>
<evidence type="ECO:0000313" key="11">
    <source>
        <dbReference type="Proteomes" id="UP000033995"/>
    </source>
</evidence>
<dbReference type="InterPro" id="IPR050250">
    <property type="entry name" value="Macrolide_Exporter_MacB"/>
</dbReference>
<feature type="transmembrane region" description="Helical" evidence="7">
    <location>
        <begin position="21"/>
        <end position="46"/>
    </location>
</feature>
<dbReference type="EMBL" id="LBOZ01000003">
    <property type="protein sequence ID" value="KKP47729.1"/>
    <property type="molecule type" value="Genomic_DNA"/>
</dbReference>
<evidence type="ECO:0000259" key="8">
    <source>
        <dbReference type="Pfam" id="PF02687"/>
    </source>
</evidence>